<dbReference type="SUPFAM" id="SSF54593">
    <property type="entry name" value="Glyoxalase/Bleomycin resistance protein/Dihydroxybiphenyl dioxygenase"/>
    <property type="match status" value="1"/>
</dbReference>
<organism evidence="2">
    <name type="scientific">uncultured actinobacterium Rifle_16ft_4_minimus_12599</name>
    <dbReference type="NCBI Taxonomy" id="1665144"/>
    <lineage>
        <taxon>Bacteria</taxon>
        <taxon>Bacillati</taxon>
        <taxon>Actinomycetota</taxon>
        <taxon>Actinomycetes</taxon>
        <taxon>marine Actinobacteria clade</taxon>
        <taxon>environmental samples</taxon>
    </lineage>
</organism>
<evidence type="ECO:0000259" key="1">
    <source>
        <dbReference type="PROSITE" id="PS51819"/>
    </source>
</evidence>
<dbReference type="PROSITE" id="PS51819">
    <property type="entry name" value="VOC"/>
    <property type="match status" value="1"/>
</dbReference>
<dbReference type="EMBL" id="KT006944">
    <property type="protein sequence ID" value="AKQ00933.1"/>
    <property type="molecule type" value="Genomic_DNA"/>
</dbReference>
<keyword evidence="2" id="KW-0223">Dioxygenase</keyword>
<dbReference type="InterPro" id="IPR004360">
    <property type="entry name" value="Glyas_Fos-R_dOase_dom"/>
</dbReference>
<reference evidence="2" key="1">
    <citation type="journal article" date="2015" name="ISME J.">
        <title>Aquifer environment selects for microbial species cohorts in sediment and groundwater.</title>
        <authorList>
            <person name="Hug L.A."/>
            <person name="Thomas B.C."/>
            <person name="Brown C.T."/>
            <person name="Frischkorn K.R."/>
            <person name="Williams K.H."/>
            <person name="Tringe S.G."/>
            <person name="Banfield J.F."/>
        </authorList>
    </citation>
    <scope>NUCLEOTIDE SEQUENCE</scope>
</reference>
<protein>
    <submittedName>
        <fullName evidence="2">Glyoxalase/bleomycin resistance protein/dioxygenase</fullName>
    </submittedName>
</protein>
<sequence length="120" mass="12970">MAHPVVHFEIAGPDLEKTRAFYGELFGWRADEQMPGYAMVETGTDVGIKGGLMRAPEGAPPYVTVYVEVEDLEGYLDKAEILGGKTIVERMPIPGFGAFAMFADPDGNVIGLFETKGATQ</sequence>
<dbReference type="Gene3D" id="3.10.180.10">
    <property type="entry name" value="2,3-Dihydroxybiphenyl 1,2-Dioxygenase, domain 1"/>
    <property type="match status" value="1"/>
</dbReference>
<dbReference type="GO" id="GO:0051213">
    <property type="term" value="F:dioxygenase activity"/>
    <property type="evidence" value="ECO:0007669"/>
    <property type="project" value="UniProtKB-KW"/>
</dbReference>
<accession>A0A0H4T0F1</accession>
<evidence type="ECO:0000313" key="2">
    <source>
        <dbReference type="EMBL" id="AKQ00933.1"/>
    </source>
</evidence>
<dbReference type="Pfam" id="PF00903">
    <property type="entry name" value="Glyoxalase"/>
    <property type="match status" value="1"/>
</dbReference>
<dbReference type="PANTHER" id="PTHR33993">
    <property type="entry name" value="GLYOXALASE-RELATED"/>
    <property type="match status" value="1"/>
</dbReference>
<keyword evidence="2" id="KW-0560">Oxidoreductase</keyword>
<name>A0A0H4T0F1_9ACTN</name>
<dbReference type="PANTHER" id="PTHR33993:SF2">
    <property type="entry name" value="VOC DOMAIN-CONTAINING PROTEIN"/>
    <property type="match status" value="1"/>
</dbReference>
<dbReference type="AlphaFoldDB" id="A0A0H4T0F1"/>
<feature type="domain" description="VOC" evidence="1">
    <location>
        <begin position="4"/>
        <end position="115"/>
    </location>
</feature>
<dbReference type="InterPro" id="IPR037523">
    <property type="entry name" value="VOC_core"/>
</dbReference>
<proteinExistence type="predicted"/>
<dbReference type="InterPro" id="IPR029068">
    <property type="entry name" value="Glyas_Bleomycin-R_OHBP_Dase"/>
</dbReference>
<dbReference type="InterPro" id="IPR052164">
    <property type="entry name" value="Anthracycline_SecMetBiosynth"/>
</dbReference>
<dbReference type="CDD" id="cd07247">
    <property type="entry name" value="SgaA_N_like"/>
    <property type="match status" value="1"/>
</dbReference>